<sequence>MLKMNSLLKELEALKIKGEFHEEDLWAKCNNLIQVSYVPERIDGASRPCEEKDFRGCKQIIDRNLQEIKSMLQHIIYYRHAGHVQIKLDSPIVKTLTINLLVLIGEQHEQNVWNTTESVSISKDLTSKILELYRYQSISQLLTEQDNCTTVLLTLRPKLLKDTWKAYPAAVASYKWILYQIEKPALYNHISDVLPTALIIIDDYVPENIVLGLECLYQIIQHSHLKKGLIDTGYAKVIFHALECLSHQREAKYVILIYKCLTNLLATIEHWDNTLNVFEWTKRDDILAVLLDNMEFEQNVELRCVYMLSLPQLLTNIGCAKWCERLTRILSEYCEHHTDLKTLKATLETAKTFLLMFHLRVAAHCVPLYTAFLKLHFDLTKTPVFDKEIMQNLDDCICLLYKLSPNVGCAVMNDDRMRSVIKNSLQVVCLGDTKYFQ</sequence>
<comment type="similarity">
    <text evidence="1">Belongs to the TTI2 family.</text>
</comment>
<dbReference type="InterPro" id="IPR016024">
    <property type="entry name" value="ARM-type_fold"/>
</dbReference>
<dbReference type="AlphaFoldDB" id="A0A9C6SEW1"/>
<proteinExistence type="inferred from homology"/>
<dbReference type="GO" id="GO:0005829">
    <property type="term" value="C:cytosol"/>
    <property type="evidence" value="ECO:0007669"/>
    <property type="project" value="TreeGrafter"/>
</dbReference>
<dbReference type="GO" id="GO:0005634">
    <property type="term" value="C:nucleus"/>
    <property type="evidence" value="ECO:0007669"/>
    <property type="project" value="TreeGrafter"/>
</dbReference>
<organism evidence="2 3">
    <name type="scientific">Bombus terrestris</name>
    <name type="common">Buff-tailed bumblebee</name>
    <name type="synonym">Apis terrestris</name>
    <dbReference type="NCBI Taxonomy" id="30195"/>
    <lineage>
        <taxon>Eukaryota</taxon>
        <taxon>Metazoa</taxon>
        <taxon>Ecdysozoa</taxon>
        <taxon>Arthropoda</taxon>
        <taxon>Hexapoda</taxon>
        <taxon>Insecta</taxon>
        <taxon>Pterygota</taxon>
        <taxon>Neoptera</taxon>
        <taxon>Endopterygota</taxon>
        <taxon>Hymenoptera</taxon>
        <taxon>Apocrita</taxon>
        <taxon>Aculeata</taxon>
        <taxon>Apoidea</taxon>
        <taxon>Anthophila</taxon>
        <taxon>Apidae</taxon>
        <taxon>Bombus</taxon>
        <taxon>Bombus</taxon>
    </lineage>
</organism>
<dbReference type="GO" id="GO:0110078">
    <property type="term" value="C:TTT Hsp90 cochaperone complex"/>
    <property type="evidence" value="ECO:0007669"/>
    <property type="project" value="InterPro"/>
</dbReference>
<evidence type="ECO:0000313" key="3">
    <source>
        <dbReference type="RefSeq" id="XP_048264188.1"/>
    </source>
</evidence>
<dbReference type="GeneID" id="100651644"/>
<reference evidence="3" key="1">
    <citation type="submission" date="2025-08" db="UniProtKB">
        <authorList>
            <consortium name="RefSeq"/>
        </authorList>
    </citation>
    <scope>IDENTIFICATION</scope>
</reference>
<dbReference type="OrthoDB" id="6417021at2759"/>
<protein>
    <submittedName>
        <fullName evidence="3">TELO2-interacting protein 2</fullName>
    </submittedName>
</protein>
<name>A0A9C6SEW1_BOMTE</name>
<gene>
    <name evidence="3" type="primary">LOC100651644</name>
</gene>
<dbReference type="InterPro" id="IPR018870">
    <property type="entry name" value="Tti2"/>
</dbReference>
<keyword evidence="2" id="KW-1185">Reference proteome</keyword>
<dbReference type="RefSeq" id="XP_048264188.1">
    <property type="nucleotide sequence ID" value="XM_048408231.1"/>
</dbReference>
<dbReference type="PANTHER" id="PTHR32226">
    <property type="entry name" value="TELO2-INTERACTING PROTEIN 2"/>
    <property type="match status" value="1"/>
</dbReference>
<dbReference type="KEGG" id="bter:100651644"/>
<evidence type="ECO:0000313" key="2">
    <source>
        <dbReference type="Proteomes" id="UP000835206"/>
    </source>
</evidence>
<accession>A0A9C6SEW1</accession>
<dbReference type="SUPFAM" id="SSF48371">
    <property type="entry name" value="ARM repeat"/>
    <property type="match status" value="1"/>
</dbReference>
<dbReference type="PANTHER" id="PTHR32226:SF2">
    <property type="entry name" value="TELO2-INTERACTING PROTEIN 2"/>
    <property type="match status" value="1"/>
</dbReference>
<evidence type="ECO:0000256" key="1">
    <source>
        <dbReference type="ARBA" id="ARBA00034736"/>
    </source>
</evidence>
<dbReference type="Proteomes" id="UP000835206">
    <property type="component" value="Chromosome 8"/>
</dbReference>